<dbReference type="AlphaFoldDB" id="A0A1B6MD28"/>
<feature type="compositionally biased region" description="Polar residues" evidence="1">
    <location>
        <begin position="418"/>
        <end position="452"/>
    </location>
</feature>
<feature type="compositionally biased region" description="Polar residues" evidence="1">
    <location>
        <begin position="336"/>
        <end position="346"/>
    </location>
</feature>
<proteinExistence type="predicted"/>
<feature type="compositionally biased region" description="Low complexity" evidence="1">
    <location>
        <begin position="475"/>
        <end position="494"/>
    </location>
</feature>
<feature type="non-terminal residue" evidence="2">
    <location>
        <position position="1"/>
    </location>
</feature>
<evidence type="ECO:0000313" key="2">
    <source>
        <dbReference type="EMBL" id="JAT33825.1"/>
    </source>
</evidence>
<name>A0A1B6MD28_9HEMI</name>
<feature type="compositionally biased region" description="Low complexity" evidence="1">
    <location>
        <begin position="271"/>
        <end position="280"/>
    </location>
</feature>
<organism evidence="2">
    <name type="scientific">Graphocephala atropunctata</name>
    <dbReference type="NCBI Taxonomy" id="36148"/>
    <lineage>
        <taxon>Eukaryota</taxon>
        <taxon>Metazoa</taxon>
        <taxon>Ecdysozoa</taxon>
        <taxon>Arthropoda</taxon>
        <taxon>Hexapoda</taxon>
        <taxon>Insecta</taxon>
        <taxon>Pterygota</taxon>
        <taxon>Neoptera</taxon>
        <taxon>Paraneoptera</taxon>
        <taxon>Hemiptera</taxon>
        <taxon>Auchenorrhyncha</taxon>
        <taxon>Membracoidea</taxon>
        <taxon>Cicadellidae</taxon>
        <taxon>Cicadellinae</taxon>
        <taxon>Cicadellini</taxon>
        <taxon>Graphocephala</taxon>
    </lineage>
</organism>
<feature type="compositionally biased region" description="Basic and acidic residues" evidence="1">
    <location>
        <begin position="202"/>
        <end position="221"/>
    </location>
</feature>
<dbReference type="EMBL" id="GEBQ01006152">
    <property type="protein sequence ID" value="JAT33825.1"/>
    <property type="molecule type" value="Transcribed_RNA"/>
</dbReference>
<feature type="region of interest" description="Disordered" evidence="1">
    <location>
        <begin position="1"/>
        <end position="230"/>
    </location>
</feature>
<feature type="compositionally biased region" description="Basic and acidic residues" evidence="1">
    <location>
        <begin position="89"/>
        <end position="111"/>
    </location>
</feature>
<feature type="compositionally biased region" description="Polar residues" evidence="1">
    <location>
        <begin position="50"/>
        <end position="71"/>
    </location>
</feature>
<accession>A0A1B6MD28</accession>
<feature type="compositionally biased region" description="Polar residues" evidence="1">
    <location>
        <begin position="27"/>
        <end position="40"/>
    </location>
</feature>
<evidence type="ECO:0000256" key="1">
    <source>
        <dbReference type="SAM" id="MobiDB-lite"/>
    </source>
</evidence>
<protein>
    <submittedName>
        <fullName evidence="2">Uncharacterized protein</fullName>
    </submittedName>
</protein>
<feature type="compositionally biased region" description="Basic and acidic residues" evidence="1">
    <location>
        <begin position="302"/>
        <end position="314"/>
    </location>
</feature>
<gene>
    <name evidence="2" type="ORF">g.6405</name>
</gene>
<reference evidence="2" key="1">
    <citation type="submission" date="2015-11" db="EMBL/GenBank/DDBJ databases">
        <title>De novo transcriptome assembly of four potential Pierce s Disease insect vectors from Arizona vineyards.</title>
        <authorList>
            <person name="Tassone E.E."/>
        </authorList>
    </citation>
    <scope>NUCLEOTIDE SEQUENCE</scope>
</reference>
<sequence length="565" mass="62477">GSPRPPPNSDKSMKTKYMPPSGLLLNRLTSEVTLSQNQTAPEPYKPPQIPTSQPKSNRTQVKLNRTTTNGQPAHRKEVNRLEQIVQNCLKKETSLKSSERKEEEVRDEPAGGKRSGALNVEVSVKSDAGSEESARATRGDASIRPADHVASPDTDRVDTDSESSILKKKLVDSRRVGSFTADPAKRRLVTPDVSIELMANPTKEREKKRSSSDRERKREPSDLSTLTKKFLHDIQRMKKLDTEMKINKMEHMCASTVRIEKVPAPPSLKVPTPKSSPSSNDKSKAIDGSDFSSENDQLFIDIRNKCEALKRKNPEPVSVAIERVSEDPTAKPPSNQPASSNGNDSSTETKLETPPKPSGTHKKLPRLIEINAPPRPKLPPLISDQKQKIKMTTVRKEVPIGKEVPLVRKDCNGALDLSSGTSPPSGKQTIPTGNKSPFHRSSASEKSPTPSLSPLLAMTPFPMPDVNRSSPIRIPTLKPKTSPTPRPSSLSSSSPSPPAESKDVFSAAAFQQLYRHQMELQSRLLASQVNNNWSRDPLMAKKFDEWMRMMNIPHPLMFPTPESRK</sequence>
<feature type="region of interest" description="Disordered" evidence="1">
    <location>
        <begin position="257"/>
        <end position="503"/>
    </location>
</feature>
<feature type="compositionally biased region" description="Basic and acidic residues" evidence="1">
    <location>
        <begin position="394"/>
        <end position="411"/>
    </location>
</feature>